<feature type="compositionally biased region" description="Polar residues" evidence="1">
    <location>
        <begin position="389"/>
        <end position="409"/>
    </location>
</feature>
<evidence type="ECO:0000256" key="1">
    <source>
        <dbReference type="SAM" id="MobiDB-lite"/>
    </source>
</evidence>
<evidence type="ECO:0000313" key="3">
    <source>
        <dbReference type="EMBL" id="KAG9324830.1"/>
    </source>
</evidence>
<feature type="compositionally biased region" description="Pro residues" evidence="1">
    <location>
        <begin position="413"/>
        <end position="425"/>
    </location>
</feature>
<reference evidence="3" key="1">
    <citation type="submission" date="2021-07" db="EMBL/GenBank/DDBJ databases">
        <title>Draft genome of Mortierella alpina, strain LL118, isolated from an aspen leaf litter sample.</title>
        <authorList>
            <person name="Yang S."/>
            <person name="Vinatzer B.A."/>
        </authorList>
    </citation>
    <scope>NUCLEOTIDE SEQUENCE</scope>
    <source>
        <strain evidence="3">LL118</strain>
    </source>
</reference>
<evidence type="ECO:0000256" key="2">
    <source>
        <dbReference type="SAM" id="Phobius"/>
    </source>
</evidence>
<dbReference type="EMBL" id="JAIFTL010000055">
    <property type="protein sequence ID" value="KAG9324830.1"/>
    <property type="molecule type" value="Genomic_DNA"/>
</dbReference>
<feature type="region of interest" description="Disordered" evidence="1">
    <location>
        <begin position="117"/>
        <end position="175"/>
    </location>
</feature>
<feature type="compositionally biased region" description="Low complexity" evidence="1">
    <location>
        <begin position="494"/>
        <end position="506"/>
    </location>
</feature>
<evidence type="ECO:0000313" key="4">
    <source>
        <dbReference type="Proteomes" id="UP000717515"/>
    </source>
</evidence>
<keyword evidence="2" id="KW-0472">Membrane</keyword>
<feature type="transmembrane region" description="Helical" evidence="2">
    <location>
        <begin position="20"/>
        <end position="41"/>
    </location>
</feature>
<feature type="compositionally biased region" description="Polar residues" evidence="1">
    <location>
        <begin position="77"/>
        <end position="98"/>
    </location>
</feature>
<feature type="compositionally biased region" description="Low complexity" evidence="1">
    <location>
        <begin position="284"/>
        <end position="297"/>
    </location>
</feature>
<proteinExistence type="predicted"/>
<comment type="caution">
    <text evidence="3">The sequence shown here is derived from an EMBL/GenBank/DDBJ whole genome shotgun (WGS) entry which is preliminary data.</text>
</comment>
<feature type="compositionally biased region" description="Pro residues" evidence="1">
    <location>
        <begin position="299"/>
        <end position="313"/>
    </location>
</feature>
<feature type="compositionally biased region" description="Low complexity" evidence="1">
    <location>
        <begin position="139"/>
        <end position="160"/>
    </location>
</feature>
<dbReference type="AlphaFoldDB" id="A0A9P8A730"/>
<gene>
    <name evidence="3" type="ORF">KVV02_001575</name>
</gene>
<dbReference type="Proteomes" id="UP000717515">
    <property type="component" value="Unassembled WGS sequence"/>
</dbReference>
<feature type="region of interest" description="Disordered" evidence="1">
    <location>
        <begin position="254"/>
        <end position="447"/>
    </location>
</feature>
<feature type="region of interest" description="Disordered" evidence="1">
    <location>
        <begin position="464"/>
        <end position="554"/>
    </location>
</feature>
<feature type="region of interest" description="Disordered" evidence="1">
    <location>
        <begin position="50"/>
        <end position="104"/>
    </location>
</feature>
<keyword evidence="2" id="KW-0812">Transmembrane</keyword>
<feature type="compositionally biased region" description="Polar residues" evidence="1">
    <location>
        <begin position="524"/>
        <end position="541"/>
    </location>
</feature>
<organism evidence="3 4">
    <name type="scientific">Mortierella alpina</name>
    <name type="common">Oleaginous fungus</name>
    <name type="synonym">Mortierella renispora</name>
    <dbReference type="NCBI Taxonomy" id="64518"/>
    <lineage>
        <taxon>Eukaryota</taxon>
        <taxon>Fungi</taxon>
        <taxon>Fungi incertae sedis</taxon>
        <taxon>Mucoromycota</taxon>
        <taxon>Mortierellomycotina</taxon>
        <taxon>Mortierellomycetes</taxon>
        <taxon>Mortierellales</taxon>
        <taxon>Mortierellaceae</taxon>
        <taxon>Mortierella</taxon>
    </lineage>
</organism>
<sequence>MSKPSSLATPSTGPPVKVILGALALIGSLIIIIAAMAWWIFKRRWHRKNATHPKKPTAPSHPDLESQLQEDSDVEGATTSHPKSTAKRQTASSNPNTQGDRDIDASNVHYMTPSLTHHIPQVKTNNTPNANDSDTSTRHASTASSPTRHTSTTSSSSRFLPPMPPSSPSVPTFSSIGNVLCPQGVDVVNRQPGDAHADSASTARLLPMDVHIDRVDMDLESLLPIVISDEIEPAAILRLQQQQLQLQQQKQVEVPLKETKPQPAAATATPSLRRPNFVSRKSTDSCSSSRPRMSTSSNHPPPPPPPTIPPPAIPVASPGKHTGNYCNQSRVSSEALAGPSLHDPTPNDQLAYTRGRHPRAPTETGSDHSSSEPSARRSISVDSSARWLQDQSRSTSPKGRVSTSSQRSFHSIHPPPSTPPPPPPDGADLSQSSQSIQRRRHQKKPSQILSPCFFALAESSSSLPALSPLSPLSPPLSPLAIQVPRPSSRALFHGPSSSSGRGTPGSATFGRASSESPVPRLTFTPKSSRTPTPAPQTPSQVQHRRARSRSISQAETYGLTSIAFPASSLVPEMATSPPLLPLKQETLASATQSYLLLRRPSLVLNSQQQQSSLMNPPAALSEYVKVASSPASDTAEGVPAP</sequence>
<protein>
    <submittedName>
        <fullName evidence="3">Uncharacterized protein</fullName>
    </submittedName>
</protein>
<feature type="compositionally biased region" description="Low complexity" evidence="1">
    <location>
        <begin position="371"/>
        <end position="380"/>
    </location>
</feature>
<feature type="compositionally biased region" description="Polar residues" evidence="1">
    <location>
        <begin position="122"/>
        <end position="134"/>
    </location>
</feature>
<accession>A0A9P8A730</accession>
<keyword evidence="2" id="KW-1133">Transmembrane helix</keyword>
<name>A0A9P8A730_MORAP</name>